<sequence>MKPTKKTTPRERLIYQAIFVHNDLHQEMPTYQEIADRVERSRTTVFEQVSSLINKGFLTSQGTLRGLEFTNKIPN</sequence>
<comment type="caution">
    <text evidence="1">The sequence shown here is derived from an EMBL/GenBank/DDBJ whole genome shotgun (WGS) entry which is preliminary data.</text>
</comment>
<dbReference type="Gene3D" id="1.10.10.10">
    <property type="entry name" value="Winged helix-like DNA-binding domain superfamily/Winged helix DNA-binding domain"/>
    <property type="match status" value="1"/>
</dbReference>
<dbReference type="SUPFAM" id="SSF46785">
    <property type="entry name" value="Winged helix' DNA-binding domain"/>
    <property type="match status" value="1"/>
</dbReference>
<evidence type="ECO:0000313" key="1">
    <source>
        <dbReference type="EMBL" id="KKM63967.1"/>
    </source>
</evidence>
<dbReference type="EMBL" id="LAZR01010993">
    <property type="protein sequence ID" value="KKM63967.1"/>
    <property type="molecule type" value="Genomic_DNA"/>
</dbReference>
<reference evidence="1" key="1">
    <citation type="journal article" date="2015" name="Nature">
        <title>Complex archaea that bridge the gap between prokaryotes and eukaryotes.</title>
        <authorList>
            <person name="Spang A."/>
            <person name="Saw J.H."/>
            <person name="Jorgensen S.L."/>
            <person name="Zaremba-Niedzwiedzka K."/>
            <person name="Martijn J."/>
            <person name="Lind A.E."/>
            <person name="van Eijk R."/>
            <person name="Schleper C."/>
            <person name="Guy L."/>
            <person name="Ettema T.J."/>
        </authorList>
    </citation>
    <scope>NUCLEOTIDE SEQUENCE</scope>
</reference>
<organism evidence="1">
    <name type="scientific">marine sediment metagenome</name>
    <dbReference type="NCBI Taxonomy" id="412755"/>
    <lineage>
        <taxon>unclassified sequences</taxon>
        <taxon>metagenomes</taxon>
        <taxon>ecological metagenomes</taxon>
    </lineage>
</organism>
<dbReference type="InterPro" id="IPR036390">
    <property type="entry name" value="WH_DNA-bd_sf"/>
</dbReference>
<protein>
    <recommendedName>
        <fullName evidence="2">LexA repressor DNA-binding domain-containing protein</fullName>
    </recommendedName>
</protein>
<gene>
    <name evidence="1" type="ORF">LCGC14_1506170</name>
</gene>
<proteinExistence type="predicted"/>
<dbReference type="InterPro" id="IPR036388">
    <property type="entry name" value="WH-like_DNA-bd_sf"/>
</dbReference>
<accession>A0A0F9M419</accession>
<evidence type="ECO:0008006" key="2">
    <source>
        <dbReference type="Google" id="ProtNLM"/>
    </source>
</evidence>
<name>A0A0F9M419_9ZZZZ</name>
<dbReference type="AlphaFoldDB" id="A0A0F9M419"/>